<protein>
    <submittedName>
        <fullName evidence="1">CAP domain-containing protein</fullName>
    </submittedName>
</protein>
<dbReference type="Proteomes" id="UP000814128">
    <property type="component" value="Unassembled WGS sequence"/>
</dbReference>
<organism evidence="1 2">
    <name type="scientific">Vararia minispora EC-137</name>
    <dbReference type="NCBI Taxonomy" id="1314806"/>
    <lineage>
        <taxon>Eukaryota</taxon>
        <taxon>Fungi</taxon>
        <taxon>Dikarya</taxon>
        <taxon>Basidiomycota</taxon>
        <taxon>Agaricomycotina</taxon>
        <taxon>Agaricomycetes</taxon>
        <taxon>Russulales</taxon>
        <taxon>Lachnocladiaceae</taxon>
        <taxon>Vararia</taxon>
    </lineage>
</organism>
<reference evidence="1" key="1">
    <citation type="submission" date="2021-02" db="EMBL/GenBank/DDBJ databases">
        <authorList>
            <consortium name="DOE Joint Genome Institute"/>
            <person name="Ahrendt S."/>
            <person name="Looney B.P."/>
            <person name="Miyauchi S."/>
            <person name="Morin E."/>
            <person name="Drula E."/>
            <person name="Courty P.E."/>
            <person name="Chicoki N."/>
            <person name="Fauchery L."/>
            <person name="Kohler A."/>
            <person name="Kuo A."/>
            <person name="Labutti K."/>
            <person name="Pangilinan J."/>
            <person name="Lipzen A."/>
            <person name="Riley R."/>
            <person name="Andreopoulos W."/>
            <person name="He G."/>
            <person name="Johnson J."/>
            <person name="Barry K.W."/>
            <person name="Grigoriev I.V."/>
            <person name="Nagy L."/>
            <person name="Hibbett D."/>
            <person name="Henrissat B."/>
            <person name="Matheny P.B."/>
            <person name="Labbe J."/>
            <person name="Martin F."/>
        </authorList>
    </citation>
    <scope>NUCLEOTIDE SEQUENCE</scope>
    <source>
        <strain evidence="1">EC-137</strain>
    </source>
</reference>
<comment type="caution">
    <text evidence="1">The sequence shown here is derived from an EMBL/GenBank/DDBJ whole genome shotgun (WGS) entry which is preliminary data.</text>
</comment>
<reference evidence="1" key="2">
    <citation type="journal article" date="2022" name="New Phytol.">
        <title>Evolutionary transition to the ectomycorrhizal habit in the genomes of a hyperdiverse lineage of mushroom-forming fungi.</title>
        <authorList>
            <person name="Looney B."/>
            <person name="Miyauchi S."/>
            <person name="Morin E."/>
            <person name="Drula E."/>
            <person name="Courty P.E."/>
            <person name="Kohler A."/>
            <person name="Kuo A."/>
            <person name="LaButti K."/>
            <person name="Pangilinan J."/>
            <person name="Lipzen A."/>
            <person name="Riley R."/>
            <person name="Andreopoulos W."/>
            <person name="He G."/>
            <person name="Johnson J."/>
            <person name="Nolan M."/>
            <person name="Tritt A."/>
            <person name="Barry K.W."/>
            <person name="Grigoriev I.V."/>
            <person name="Nagy L.G."/>
            <person name="Hibbett D."/>
            <person name="Henrissat B."/>
            <person name="Matheny P.B."/>
            <person name="Labbe J."/>
            <person name="Martin F.M."/>
        </authorList>
    </citation>
    <scope>NUCLEOTIDE SEQUENCE</scope>
    <source>
        <strain evidence="1">EC-137</strain>
    </source>
</reference>
<proteinExistence type="predicted"/>
<keyword evidence="2" id="KW-1185">Reference proteome</keyword>
<name>A0ACB8QLV2_9AGAM</name>
<dbReference type="EMBL" id="MU273536">
    <property type="protein sequence ID" value="KAI0032779.1"/>
    <property type="molecule type" value="Genomic_DNA"/>
</dbReference>
<sequence>MDLHNLRGRRWYSDSFVNAISIDALTFNYVCWRMAGNENTILSHRSRALEGVKNMRLGGIYTSSISSEALRTFASFLCTLSIHITMSALFVSSALANILYRASLSRYHLSFLSFIWCIFFLSASVPPVVAIQASAKQQFLYAHNLARARHHAPPLVWDESLYAKAQSRANKCIFAHLGGGGENLAAAPPGETIPGAVALWMSEARDYDPHRPTYSHFTQVVWKDTTHLGCAVAHCHDILPSLPGLSYFYVCEYSPPGNLMNYDQFQKNVH</sequence>
<accession>A0ACB8QLV2</accession>
<evidence type="ECO:0000313" key="2">
    <source>
        <dbReference type="Proteomes" id="UP000814128"/>
    </source>
</evidence>
<evidence type="ECO:0000313" key="1">
    <source>
        <dbReference type="EMBL" id="KAI0032779.1"/>
    </source>
</evidence>
<gene>
    <name evidence="1" type="ORF">K488DRAFT_85525</name>
</gene>